<evidence type="ECO:0000256" key="2">
    <source>
        <dbReference type="ARBA" id="ARBA00004429"/>
    </source>
</evidence>
<dbReference type="Gene3D" id="3.30.565.10">
    <property type="entry name" value="Histidine kinase-like ATPase, C-terminal domain"/>
    <property type="match status" value="1"/>
</dbReference>
<feature type="transmembrane region" description="Helical" evidence="7">
    <location>
        <begin position="20"/>
        <end position="42"/>
    </location>
</feature>
<feature type="transmembrane region" description="Helical" evidence="7">
    <location>
        <begin position="187"/>
        <end position="209"/>
    </location>
</feature>
<dbReference type="AlphaFoldDB" id="A0A1X7CZA6"/>
<evidence type="ECO:0000259" key="8">
    <source>
        <dbReference type="PROSITE" id="PS50109"/>
    </source>
</evidence>
<dbReference type="SMART" id="SM00086">
    <property type="entry name" value="PAC"/>
    <property type="match status" value="2"/>
</dbReference>
<dbReference type="GeneID" id="95552523"/>
<dbReference type="InterPro" id="IPR035965">
    <property type="entry name" value="PAS-like_dom_sf"/>
</dbReference>
<dbReference type="InterPro" id="IPR052162">
    <property type="entry name" value="Sensor_kinase/Photoreceptor"/>
</dbReference>
<gene>
    <name evidence="11" type="ORF">SAMN06295900_102155</name>
</gene>
<dbReference type="STRING" id="28094.SAMN06295900_102155"/>
<dbReference type="InterPro" id="IPR001610">
    <property type="entry name" value="PAC"/>
</dbReference>
<evidence type="ECO:0000256" key="1">
    <source>
        <dbReference type="ARBA" id="ARBA00000085"/>
    </source>
</evidence>
<comment type="subcellular location">
    <subcellularLocation>
        <location evidence="2">Cell inner membrane</location>
        <topology evidence="2">Multi-pass membrane protein</topology>
    </subcellularLocation>
</comment>
<dbReference type="Gene3D" id="1.10.287.130">
    <property type="match status" value="1"/>
</dbReference>
<dbReference type="SMART" id="SM00388">
    <property type="entry name" value="HisKA"/>
    <property type="match status" value="1"/>
</dbReference>
<dbReference type="InterPro" id="IPR003661">
    <property type="entry name" value="HisK_dim/P_dom"/>
</dbReference>
<keyword evidence="6" id="KW-0418">Kinase</keyword>
<dbReference type="InterPro" id="IPR036097">
    <property type="entry name" value="HisK_dim/P_sf"/>
</dbReference>
<evidence type="ECO:0000259" key="9">
    <source>
        <dbReference type="PROSITE" id="PS50112"/>
    </source>
</evidence>
<keyword evidence="5" id="KW-0808">Transferase</keyword>
<proteinExistence type="predicted"/>
<keyword evidence="4" id="KW-0597">Phosphoprotein</keyword>
<dbReference type="Pfam" id="PF00512">
    <property type="entry name" value="HisKA"/>
    <property type="match status" value="1"/>
</dbReference>
<keyword evidence="12" id="KW-1185">Reference proteome</keyword>
<dbReference type="PROSITE" id="PS50113">
    <property type="entry name" value="PAC"/>
    <property type="match status" value="2"/>
</dbReference>
<evidence type="ECO:0000256" key="5">
    <source>
        <dbReference type="ARBA" id="ARBA00022679"/>
    </source>
</evidence>
<dbReference type="InterPro" id="IPR004358">
    <property type="entry name" value="Sig_transdc_His_kin-like_C"/>
</dbReference>
<sequence>MANAGRRLGKRTARWIDGGVALVGVLMLVTAAIGALGTISLYDSEAEVSRTNQVGAGLERLLSLARDAETGARGYVITGRDEYLEPYEAARTQFAPQFAALAPLLRMPEQKQRLAELRTLVEHNQQELERVITARRGAGFDAAHALVQSDAGKTFMDRARQIVGTMERAAGQQLVMRQQRARKTRDAAIAIGLASGFLTIVVCVALGYLTRRLVLSEAKAVDSLFDQKELLDVVLSGIGDGVIATDLEGRVNFFNAAAAKLTGWSPEEAIGKPIDEVAAFIHGGDKQKLANPALMALTGGAAPLREHQTLLVDRAGRETHVDAGAAPSFDVSGRLIGAVLVMRDVSDRERADERFRLAVEAAPNAMIMVDQRGRMTLVNSQTEKLFGYAREELIGQSIDMLVPDRFRATHAGQRQAFVANAHARPMGAGRDLYGRRRDGSEFPVEIGLNPLRTAEGMFVLSAIADITERKRAETELRQRTEELARSNRDLEQFAYVASHDLQEPLRAVAGPLQLLQRRYQGQLDARADEFITHAVDGATRMQSLIDDLLSYSRVGRLEDPAEPTESAEALERALRNLSVLVRESGAQITHDSLPRVRAIPTQLTLLMQNLIGNALKFRSKERTPTIHIGATRVDEGWQFAVKDNGIGIEPQYFERIFLIFQRLHTRREYAGTGLGLALCKRIVEHHGGRIWLESTLGEGTTFFFTLREPLEPAHQR</sequence>
<evidence type="ECO:0000313" key="11">
    <source>
        <dbReference type="EMBL" id="SMF05493.1"/>
    </source>
</evidence>
<evidence type="ECO:0000259" key="10">
    <source>
        <dbReference type="PROSITE" id="PS50113"/>
    </source>
</evidence>
<dbReference type="OrthoDB" id="9808408at2"/>
<dbReference type="RefSeq" id="WP_085224782.1">
    <property type="nucleotide sequence ID" value="NZ_BSQD01000002.1"/>
</dbReference>
<dbReference type="CDD" id="cd00082">
    <property type="entry name" value="HisKA"/>
    <property type="match status" value="1"/>
</dbReference>
<keyword evidence="7" id="KW-1133">Transmembrane helix</keyword>
<feature type="domain" description="PAC" evidence="10">
    <location>
        <begin position="305"/>
        <end position="357"/>
    </location>
</feature>
<dbReference type="GO" id="GO:0005886">
    <property type="term" value="C:plasma membrane"/>
    <property type="evidence" value="ECO:0007669"/>
    <property type="project" value="UniProtKB-SubCell"/>
</dbReference>
<dbReference type="Gene3D" id="3.30.450.20">
    <property type="entry name" value="PAS domain"/>
    <property type="match status" value="2"/>
</dbReference>
<keyword evidence="7" id="KW-0472">Membrane</keyword>
<keyword evidence="7" id="KW-0812">Transmembrane</keyword>
<feature type="domain" description="PAS" evidence="9">
    <location>
        <begin position="227"/>
        <end position="300"/>
    </location>
</feature>
<dbReference type="InterPro" id="IPR003594">
    <property type="entry name" value="HATPase_dom"/>
</dbReference>
<dbReference type="PROSITE" id="PS50109">
    <property type="entry name" value="HIS_KIN"/>
    <property type="match status" value="1"/>
</dbReference>
<dbReference type="Pfam" id="PF00989">
    <property type="entry name" value="PAS"/>
    <property type="match status" value="2"/>
</dbReference>
<protein>
    <recommendedName>
        <fullName evidence="3">histidine kinase</fullName>
        <ecNumber evidence="3">2.7.13.3</ecNumber>
    </recommendedName>
</protein>
<reference evidence="12" key="1">
    <citation type="submission" date="2017-04" db="EMBL/GenBank/DDBJ databases">
        <authorList>
            <person name="Varghese N."/>
            <person name="Submissions S."/>
        </authorList>
    </citation>
    <scope>NUCLEOTIDE SEQUENCE [LARGE SCALE GENOMIC DNA]</scope>
    <source>
        <strain evidence="12">Ballard 720</strain>
    </source>
</reference>
<evidence type="ECO:0000256" key="7">
    <source>
        <dbReference type="SAM" id="Phobius"/>
    </source>
</evidence>
<evidence type="ECO:0000313" key="12">
    <source>
        <dbReference type="Proteomes" id="UP000192911"/>
    </source>
</evidence>
<feature type="domain" description="PAS" evidence="9">
    <location>
        <begin position="351"/>
        <end position="404"/>
    </location>
</feature>
<dbReference type="CDD" id="cd16921">
    <property type="entry name" value="HATPase_FilI-like"/>
    <property type="match status" value="1"/>
</dbReference>
<feature type="domain" description="PAC" evidence="10">
    <location>
        <begin position="428"/>
        <end position="478"/>
    </location>
</feature>
<accession>A0A1X7CZA6</accession>
<dbReference type="InterPro" id="IPR000014">
    <property type="entry name" value="PAS"/>
</dbReference>
<comment type="catalytic activity">
    <reaction evidence="1">
        <text>ATP + protein L-histidine = ADP + protein N-phospho-L-histidine.</text>
        <dbReference type="EC" id="2.7.13.3"/>
    </reaction>
</comment>
<name>A0A1X7CZA6_TRICW</name>
<dbReference type="EMBL" id="FXAH01000002">
    <property type="protein sequence ID" value="SMF05493.1"/>
    <property type="molecule type" value="Genomic_DNA"/>
</dbReference>
<dbReference type="Proteomes" id="UP000192911">
    <property type="component" value="Unassembled WGS sequence"/>
</dbReference>
<dbReference type="SUPFAM" id="SSF55874">
    <property type="entry name" value="ATPase domain of HSP90 chaperone/DNA topoisomerase II/histidine kinase"/>
    <property type="match status" value="1"/>
</dbReference>
<dbReference type="SMART" id="SM00387">
    <property type="entry name" value="HATPase_c"/>
    <property type="match status" value="1"/>
</dbReference>
<dbReference type="SUPFAM" id="SSF55785">
    <property type="entry name" value="PYP-like sensor domain (PAS domain)"/>
    <property type="match status" value="2"/>
</dbReference>
<dbReference type="FunFam" id="3.30.565.10:FF:000006">
    <property type="entry name" value="Sensor histidine kinase WalK"/>
    <property type="match status" value="1"/>
</dbReference>
<evidence type="ECO:0000256" key="6">
    <source>
        <dbReference type="ARBA" id="ARBA00022777"/>
    </source>
</evidence>
<dbReference type="InterPro" id="IPR005467">
    <property type="entry name" value="His_kinase_dom"/>
</dbReference>
<dbReference type="Pfam" id="PF02518">
    <property type="entry name" value="HATPase_c"/>
    <property type="match status" value="1"/>
</dbReference>
<dbReference type="InterPro" id="IPR007891">
    <property type="entry name" value="CHASE3"/>
</dbReference>
<dbReference type="GO" id="GO:0006355">
    <property type="term" value="P:regulation of DNA-templated transcription"/>
    <property type="evidence" value="ECO:0007669"/>
    <property type="project" value="InterPro"/>
</dbReference>
<dbReference type="NCBIfam" id="TIGR00229">
    <property type="entry name" value="sensory_box"/>
    <property type="match status" value="2"/>
</dbReference>
<dbReference type="InterPro" id="IPR013767">
    <property type="entry name" value="PAS_fold"/>
</dbReference>
<feature type="domain" description="Histidine kinase" evidence="8">
    <location>
        <begin position="496"/>
        <end position="710"/>
    </location>
</feature>
<dbReference type="SUPFAM" id="SSF47384">
    <property type="entry name" value="Homodimeric domain of signal transducing histidine kinase"/>
    <property type="match status" value="1"/>
</dbReference>
<dbReference type="CDD" id="cd00130">
    <property type="entry name" value="PAS"/>
    <property type="match status" value="2"/>
</dbReference>
<dbReference type="PANTHER" id="PTHR43304:SF1">
    <property type="entry name" value="PAC DOMAIN-CONTAINING PROTEIN"/>
    <property type="match status" value="1"/>
</dbReference>
<evidence type="ECO:0000256" key="3">
    <source>
        <dbReference type="ARBA" id="ARBA00012438"/>
    </source>
</evidence>
<dbReference type="CDD" id="cd19410">
    <property type="entry name" value="HK9-like_sensor"/>
    <property type="match status" value="1"/>
</dbReference>
<dbReference type="InterPro" id="IPR036890">
    <property type="entry name" value="HATPase_C_sf"/>
</dbReference>
<dbReference type="SMART" id="SM00091">
    <property type="entry name" value="PAS"/>
    <property type="match status" value="2"/>
</dbReference>
<dbReference type="EC" id="2.7.13.3" evidence="3"/>
<dbReference type="GO" id="GO:0000155">
    <property type="term" value="F:phosphorelay sensor kinase activity"/>
    <property type="evidence" value="ECO:0007669"/>
    <property type="project" value="InterPro"/>
</dbReference>
<evidence type="ECO:0000256" key="4">
    <source>
        <dbReference type="ARBA" id="ARBA00022553"/>
    </source>
</evidence>
<organism evidence="11 12">
    <name type="scientific">Trinickia caryophylli</name>
    <name type="common">Paraburkholderia caryophylli</name>
    <dbReference type="NCBI Taxonomy" id="28094"/>
    <lineage>
        <taxon>Bacteria</taxon>
        <taxon>Pseudomonadati</taxon>
        <taxon>Pseudomonadota</taxon>
        <taxon>Betaproteobacteria</taxon>
        <taxon>Burkholderiales</taxon>
        <taxon>Burkholderiaceae</taxon>
        <taxon>Trinickia</taxon>
    </lineage>
</organism>
<dbReference type="Pfam" id="PF05227">
    <property type="entry name" value="CHASE3"/>
    <property type="match status" value="1"/>
</dbReference>
<dbReference type="InterPro" id="IPR000700">
    <property type="entry name" value="PAS-assoc_C"/>
</dbReference>
<dbReference type="PROSITE" id="PS50112">
    <property type="entry name" value="PAS"/>
    <property type="match status" value="2"/>
</dbReference>
<dbReference type="PANTHER" id="PTHR43304">
    <property type="entry name" value="PHYTOCHROME-LIKE PROTEIN CPH1"/>
    <property type="match status" value="1"/>
</dbReference>
<dbReference type="PRINTS" id="PR00344">
    <property type="entry name" value="BCTRLSENSOR"/>
</dbReference>